<reference evidence="2 3" key="1">
    <citation type="submission" date="2019-09" db="EMBL/GenBank/DDBJ databases">
        <title>Draft genome of the ectomycorrhizal ascomycete Sphaerosporella brunnea.</title>
        <authorList>
            <consortium name="DOE Joint Genome Institute"/>
            <person name="Benucci G.M."/>
            <person name="Marozzi G."/>
            <person name="Antonielli L."/>
            <person name="Sanchez S."/>
            <person name="Marco P."/>
            <person name="Wang X."/>
            <person name="Falini L.B."/>
            <person name="Barry K."/>
            <person name="Haridas S."/>
            <person name="Lipzen A."/>
            <person name="Labutti K."/>
            <person name="Grigoriev I.V."/>
            <person name="Murat C."/>
            <person name="Martin F."/>
            <person name="Albertini E."/>
            <person name="Donnini D."/>
            <person name="Bonito G."/>
        </authorList>
    </citation>
    <scope>NUCLEOTIDE SEQUENCE [LARGE SCALE GENOMIC DNA]</scope>
    <source>
        <strain evidence="2 3">Sb_GMNB300</strain>
    </source>
</reference>
<organism evidence="2 3">
    <name type="scientific">Sphaerosporella brunnea</name>
    <dbReference type="NCBI Taxonomy" id="1250544"/>
    <lineage>
        <taxon>Eukaryota</taxon>
        <taxon>Fungi</taxon>
        <taxon>Dikarya</taxon>
        <taxon>Ascomycota</taxon>
        <taxon>Pezizomycotina</taxon>
        <taxon>Pezizomycetes</taxon>
        <taxon>Pezizales</taxon>
        <taxon>Pyronemataceae</taxon>
        <taxon>Sphaerosporella</taxon>
    </lineage>
</organism>
<evidence type="ECO:0000256" key="1">
    <source>
        <dbReference type="SAM" id="MobiDB-lite"/>
    </source>
</evidence>
<proteinExistence type="predicted"/>
<feature type="region of interest" description="Disordered" evidence="1">
    <location>
        <begin position="1"/>
        <end position="55"/>
    </location>
</feature>
<dbReference type="AlphaFoldDB" id="A0A5J5EJE5"/>
<keyword evidence="3" id="KW-1185">Reference proteome</keyword>
<dbReference type="EMBL" id="VXIS01000275">
    <property type="protein sequence ID" value="KAA8895283.1"/>
    <property type="molecule type" value="Genomic_DNA"/>
</dbReference>
<dbReference type="InParanoid" id="A0A5J5EJE5"/>
<accession>A0A5J5EJE5</accession>
<gene>
    <name evidence="2" type="ORF">FN846DRAFT_997269</name>
</gene>
<name>A0A5J5EJE5_9PEZI</name>
<dbReference type="InterPro" id="IPR045030">
    <property type="entry name" value="LYSM1-4"/>
</dbReference>
<evidence type="ECO:0008006" key="4">
    <source>
        <dbReference type="Google" id="ProtNLM"/>
    </source>
</evidence>
<comment type="caution">
    <text evidence="2">The sequence shown here is derived from an EMBL/GenBank/DDBJ whole genome shotgun (WGS) entry which is preliminary data.</text>
</comment>
<feature type="compositionally biased region" description="Low complexity" evidence="1">
    <location>
        <begin position="29"/>
        <end position="49"/>
    </location>
</feature>
<feature type="region of interest" description="Disordered" evidence="1">
    <location>
        <begin position="70"/>
        <end position="106"/>
    </location>
</feature>
<dbReference type="Proteomes" id="UP000326924">
    <property type="component" value="Unassembled WGS sequence"/>
</dbReference>
<dbReference type="OrthoDB" id="2192830at2759"/>
<dbReference type="PANTHER" id="PTHR20932">
    <property type="entry name" value="LYSM AND PUTATIVE PEPTIDOGLYCAN-BINDING DOMAIN-CONTAINING PROTEIN"/>
    <property type="match status" value="1"/>
</dbReference>
<sequence>MSSSTHTPTVTLRPRRKAAPSPSPHPHRVPSSGNPSSSSLHSLASSVLSTAPAPTITPKRNWFAELLSVPPPPALHDNQPRIRRPPTPPHNPTKLDTSPPTTPTPSPQGQLVYVHRVLASTTLQGVVIAFDTTASAVLRTNALWPGDPMQSRKELLIPVDQCRIKGRPCSPPPLPPPAETPDEARYEHHSYTQLPAPLGRTEIARLLPRRGGRRRKAVVDAEDAEGTAAAAARPNWMTPGVHTFHPEEEAQLPEWGEIVKGAEVVGGRVEGWVRKLGEGLMSAADRGGLGELKEELIEMVGGIELDKDKDSEADGDAAPAPSRSNGAATGMGRSGMGEQSRRRAKDA</sequence>
<dbReference type="PANTHER" id="PTHR20932:SF8">
    <property type="entry name" value="LD22649P"/>
    <property type="match status" value="1"/>
</dbReference>
<feature type="region of interest" description="Disordered" evidence="1">
    <location>
        <begin position="303"/>
        <end position="347"/>
    </location>
</feature>
<protein>
    <recommendedName>
        <fullName evidence="4">LysM domain-containing protein</fullName>
    </recommendedName>
</protein>
<evidence type="ECO:0000313" key="2">
    <source>
        <dbReference type="EMBL" id="KAA8895283.1"/>
    </source>
</evidence>
<evidence type="ECO:0000313" key="3">
    <source>
        <dbReference type="Proteomes" id="UP000326924"/>
    </source>
</evidence>
<feature type="compositionally biased region" description="Polar residues" evidence="1">
    <location>
        <begin position="1"/>
        <end position="10"/>
    </location>
</feature>